<keyword evidence="8" id="KW-0547">Nucleotide-binding</keyword>
<comment type="catalytic activity">
    <reaction evidence="1">
        <text>ATP + protein L-histidine = ADP + protein N-phospho-L-histidine.</text>
        <dbReference type="EC" id="2.7.13.3"/>
    </reaction>
</comment>
<evidence type="ECO:0000313" key="8">
    <source>
        <dbReference type="EMBL" id="MFC4212364.1"/>
    </source>
</evidence>
<dbReference type="SUPFAM" id="SSF55874">
    <property type="entry name" value="ATPase domain of HSP90 chaperone/DNA topoisomerase II/histidine kinase"/>
    <property type="match status" value="1"/>
</dbReference>
<dbReference type="InterPro" id="IPR003661">
    <property type="entry name" value="HisK_dim/P_dom"/>
</dbReference>
<accession>A0ABV8PAQ7</accession>
<dbReference type="InterPro" id="IPR004358">
    <property type="entry name" value="Sig_transdc_His_kin-like_C"/>
</dbReference>
<dbReference type="RefSeq" id="WP_378986269.1">
    <property type="nucleotide sequence ID" value="NZ_JBHSBW010000013.1"/>
</dbReference>
<protein>
    <recommendedName>
        <fullName evidence="2">histidine kinase</fullName>
        <ecNumber evidence="2">2.7.13.3</ecNumber>
    </recommendedName>
</protein>
<dbReference type="InterPro" id="IPR036097">
    <property type="entry name" value="HisK_dim/P_sf"/>
</dbReference>
<evidence type="ECO:0000256" key="3">
    <source>
        <dbReference type="ARBA" id="ARBA00022553"/>
    </source>
</evidence>
<dbReference type="SMART" id="SM00387">
    <property type="entry name" value="HATPase_c"/>
    <property type="match status" value="1"/>
</dbReference>
<evidence type="ECO:0000256" key="1">
    <source>
        <dbReference type="ARBA" id="ARBA00000085"/>
    </source>
</evidence>
<dbReference type="PANTHER" id="PTHR43047">
    <property type="entry name" value="TWO-COMPONENT HISTIDINE PROTEIN KINASE"/>
    <property type="match status" value="1"/>
</dbReference>
<organism evidence="8 9">
    <name type="scientific">Pedobacter lithocola</name>
    <dbReference type="NCBI Taxonomy" id="1908239"/>
    <lineage>
        <taxon>Bacteria</taxon>
        <taxon>Pseudomonadati</taxon>
        <taxon>Bacteroidota</taxon>
        <taxon>Sphingobacteriia</taxon>
        <taxon>Sphingobacteriales</taxon>
        <taxon>Sphingobacteriaceae</taxon>
        <taxon>Pedobacter</taxon>
    </lineage>
</organism>
<dbReference type="SUPFAM" id="SSF47384">
    <property type="entry name" value="Homodimeric domain of signal transducing histidine kinase"/>
    <property type="match status" value="1"/>
</dbReference>
<gene>
    <name evidence="8" type="ORF">ACFOWA_14290</name>
</gene>
<proteinExistence type="predicted"/>
<dbReference type="PROSITE" id="PS50109">
    <property type="entry name" value="HIS_KIN"/>
    <property type="match status" value="1"/>
</dbReference>
<dbReference type="Gene3D" id="3.30.565.10">
    <property type="entry name" value="Histidine kinase-like ATPase, C-terminal domain"/>
    <property type="match status" value="1"/>
</dbReference>
<dbReference type="InterPro" id="IPR003594">
    <property type="entry name" value="HATPase_dom"/>
</dbReference>
<name>A0ABV8PAQ7_9SPHI</name>
<evidence type="ECO:0000256" key="4">
    <source>
        <dbReference type="ARBA" id="ARBA00022679"/>
    </source>
</evidence>
<reference evidence="9" key="1">
    <citation type="journal article" date="2019" name="Int. J. Syst. Evol. Microbiol.">
        <title>The Global Catalogue of Microorganisms (GCM) 10K type strain sequencing project: providing services to taxonomists for standard genome sequencing and annotation.</title>
        <authorList>
            <consortium name="The Broad Institute Genomics Platform"/>
            <consortium name="The Broad Institute Genome Sequencing Center for Infectious Disease"/>
            <person name="Wu L."/>
            <person name="Ma J."/>
        </authorList>
    </citation>
    <scope>NUCLEOTIDE SEQUENCE [LARGE SCALE GENOMIC DNA]</scope>
    <source>
        <strain evidence="9">CCM 8691</strain>
    </source>
</reference>
<comment type="caution">
    <text evidence="8">The sequence shown here is derived from an EMBL/GenBank/DDBJ whole genome shotgun (WGS) entry which is preliminary data.</text>
</comment>
<evidence type="ECO:0000259" key="7">
    <source>
        <dbReference type="PROSITE" id="PS50109"/>
    </source>
</evidence>
<dbReference type="Proteomes" id="UP001595789">
    <property type="component" value="Unassembled WGS sequence"/>
</dbReference>
<dbReference type="PRINTS" id="PR00344">
    <property type="entry name" value="BCTRLSENSOR"/>
</dbReference>
<dbReference type="PANTHER" id="PTHR43047:SF72">
    <property type="entry name" value="OSMOSENSING HISTIDINE PROTEIN KINASE SLN1"/>
    <property type="match status" value="1"/>
</dbReference>
<dbReference type="GO" id="GO:0005524">
    <property type="term" value="F:ATP binding"/>
    <property type="evidence" value="ECO:0007669"/>
    <property type="project" value="UniProtKB-KW"/>
</dbReference>
<dbReference type="CDD" id="cd16922">
    <property type="entry name" value="HATPase_EvgS-ArcB-TorS-like"/>
    <property type="match status" value="1"/>
</dbReference>
<dbReference type="SMART" id="SM00388">
    <property type="entry name" value="HisKA"/>
    <property type="match status" value="1"/>
</dbReference>
<evidence type="ECO:0000256" key="2">
    <source>
        <dbReference type="ARBA" id="ARBA00012438"/>
    </source>
</evidence>
<sequence>MINKRQSESFTGIIRKLFIIFLILTFILTAGSFILRYTISTKLDRLSSELRQPWQQQNISRLLVDLNVTENSFQQASANGNITDLDAYKKNLKSILAKMETILERYKSDGNSHIPKSKQQIALALQQKLAVSQQLFDLQKRFTLLLEKTTLSSIKDNSSAKEFGQVKLQTDTSVSTYQEPTNRGLIKRLKDAVQNTSDVKVLTIEKNKIQEKADAKQNQDLLKDLGEQYGLLTQSNQEMILANLNLLTELRQVLLQLQNIERIAFEKSREEILEEYRSASLDLNTFTGVSSALILLFIIILIIYIRKASTSERQYIMENSRAVRLAGQKSEILAIMSHEIRNKLMAINGAVYMLKRTQLIPEQEKPVKSINLSSALLLETVNNVLDVSKLEQAPAELKIEPFSPYEAINDSVEAMRFMAEKKGINLKLEFDGKTEQQVNGDSLRLKQILINLLSNAIKYTDSGYVNLSAILDDKGPNHLLVVTVKDTGSGIPKNKQAKLFSPYYQAGGQKPGTGLGLYLCRKLVKLQGGNIELESEEGQGCIVRFSIPYQ</sequence>
<keyword evidence="4" id="KW-0808">Transferase</keyword>
<keyword evidence="6" id="KW-0812">Transmembrane</keyword>
<keyword evidence="9" id="KW-1185">Reference proteome</keyword>
<dbReference type="Gene3D" id="1.10.287.130">
    <property type="match status" value="1"/>
</dbReference>
<dbReference type="EC" id="2.7.13.3" evidence="2"/>
<keyword evidence="6" id="KW-0472">Membrane</keyword>
<feature type="transmembrane region" description="Helical" evidence="6">
    <location>
        <begin position="12"/>
        <end position="35"/>
    </location>
</feature>
<dbReference type="InterPro" id="IPR036890">
    <property type="entry name" value="HATPase_C_sf"/>
</dbReference>
<keyword evidence="5" id="KW-0418">Kinase</keyword>
<dbReference type="CDD" id="cd00082">
    <property type="entry name" value="HisKA"/>
    <property type="match status" value="1"/>
</dbReference>
<evidence type="ECO:0000256" key="6">
    <source>
        <dbReference type="SAM" id="Phobius"/>
    </source>
</evidence>
<evidence type="ECO:0000313" key="9">
    <source>
        <dbReference type="Proteomes" id="UP001595789"/>
    </source>
</evidence>
<dbReference type="InterPro" id="IPR005467">
    <property type="entry name" value="His_kinase_dom"/>
</dbReference>
<dbReference type="Pfam" id="PF00512">
    <property type="entry name" value="HisKA"/>
    <property type="match status" value="1"/>
</dbReference>
<feature type="domain" description="Histidine kinase" evidence="7">
    <location>
        <begin position="335"/>
        <end position="550"/>
    </location>
</feature>
<dbReference type="EMBL" id="JBHSBW010000013">
    <property type="protein sequence ID" value="MFC4212364.1"/>
    <property type="molecule type" value="Genomic_DNA"/>
</dbReference>
<feature type="transmembrane region" description="Helical" evidence="6">
    <location>
        <begin position="286"/>
        <end position="305"/>
    </location>
</feature>
<keyword evidence="3" id="KW-0597">Phosphoprotein</keyword>
<evidence type="ECO:0000256" key="5">
    <source>
        <dbReference type="ARBA" id="ARBA00022777"/>
    </source>
</evidence>
<keyword evidence="6" id="KW-1133">Transmembrane helix</keyword>
<dbReference type="Pfam" id="PF02518">
    <property type="entry name" value="HATPase_c"/>
    <property type="match status" value="1"/>
</dbReference>
<keyword evidence="8" id="KW-0067">ATP-binding</keyword>